<gene>
    <name evidence="2" type="ORF">ABMA28_017232</name>
</gene>
<proteinExistence type="predicted"/>
<feature type="domain" description="FP protein C-terminal" evidence="1">
    <location>
        <begin position="262"/>
        <end position="314"/>
    </location>
</feature>
<sequence length="314" mass="35820">MTESLHFVKTGSAPELHLLDCCDSDLDNVNINQRKRKRMEDDIHMLFEQFSSKFSAKLLDFKNELESKITDVQTDINSVIKSDLNSIKTKLTTIEVNQSQLFADMESMKSAINFQDNAQKDLVKRVDHVCETSGTQGSDIARMQTKIRKLEFELNDQQQRDRAFNLELTGVPERPKEDLTAYYCSIVKYLDVPSSASDLVHITRVRPINPVPGRPKAIVLKLNSRPLRDSILSAARAKKGFQTSDIGIPGESKKIFVNEHLTPSNKLLHKNTREKARAAQFRFVWVRDGKIFARKNETSPTIRIMDSSDLRKIV</sequence>
<dbReference type="AlphaFoldDB" id="A0ABD0S212"/>
<dbReference type="InterPro" id="IPR057251">
    <property type="entry name" value="FP_C"/>
</dbReference>
<comment type="caution">
    <text evidence="2">The sequence shown here is derived from an EMBL/GenBank/DDBJ whole genome shotgun (WGS) entry which is preliminary data.</text>
</comment>
<protein>
    <recommendedName>
        <fullName evidence="1">FP protein C-terminal domain-containing protein</fullName>
    </recommendedName>
</protein>
<name>A0ABD0S212_LOXSC</name>
<dbReference type="Proteomes" id="UP001549921">
    <property type="component" value="Unassembled WGS sequence"/>
</dbReference>
<dbReference type="EMBL" id="JBEDNZ010000046">
    <property type="protein sequence ID" value="KAL0803285.1"/>
    <property type="molecule type" value="Genomic_DNA"/>
</dbReference>
<organism evidence="2 3">
    <name type="scientific">Loxostege sticticalis</name>
    <name type="common">Beet webworm moth</name>
    <dbReference type="NCBI Taxonomy" id="481309"/>
    <lineage>
        <taxon>Eukaryota</taxon>
        <taxon>Metazoa</taxon>
        <taxon>Ecdysozoa</taxon>
        <taxon>Arthropoda</taxon>
        <taxon>Hexapoda</taxon>
        <taxon>Insecta</taxon>
        <taxon>Pterygota</taxon>
        <taxon>Neoptera</taxon>
        <taxon>Endopterygota</taxon>
        <taxon>Lepidoptera</taxon>
        <taxon>Glossata</taxon>
        <taxon>Ditrysia</taxon>
        <taxon>Pyraloidea</taxon>
        <taxon>Crambidae</taxon>
        <taxon>Pyraustinae</taxon>
        <taxon>Loxostege</taxon>
    </lineage>
</organism>
<evidence type="ECO:0000313" key="3">
    <source>
        <dbReference type="Proteomes" id="UP001549921"/>
    </source>
</evidence>
<evidence type="ECO:0000259" key="1">
    <source>
        <dbReference type="Pfam" id="PF25298"/>
    </source>
</evidence>
<accession>A0ABD0S212</accession>
<dbReference type="Pfam" id="PF25298">
    <property type="entry name" value="Baculo_FP_2nd"/>
    <property type="match status" value="1"/>
</dbReference>
<evidence type="ECO:0000313" key="2">
    <source>
        <dbReference type="EMBL" id="KAL0803285.1"/>
    </source>
</evidence>
<reference evidence="2 3" key="1">
    <citation type="submission" date="2024-06" db="EMBL/GenBank/DDBJ databases">
        <title>A chromosome-level genome assembly of beet webworm, Loxostege sticticalis.</title>
        <authorList>
            <person name="Zhang Y."/>
        </authorList>
    </citation>
    <scope>NUCLEOTIDE SEQUENCE [LARGE SCALE GENOMIC DNA]</scope>
    <source>
        <strain evidence="2">AQ028</strain>
        <tissue evidence="2">Male pupae</tissue>
    </source>
</reference>